<dbReference type="AlphaFoldDB" id="A0AAD9V2R4"/>
<name>A0AAD9V2R4_ACRCE</name>
<organism evidence="3 4">
    <name type="scientific">Acropora cervicornis</name>
    <name type="common">Staghorn coral</name>
    <dbReference type="NCBI Taxonomy" id="6130"/>
    <lineage>
        <taxon>Eukaryota</taxon>
        <taxon>Metazoa</taxon>
        <taxon>Cnidaria</taxon>
        <taxon>Anthozoa</taxon>
        <taxon>Hexacorallia</taxon>
        <taxon>Scleractinia</taxon>
        <taxon>Astrocoeniina</taxon>
        <taxon>Acroporidae</taxon>
        <taxon>Acropora</taxon>
    </lineage>
</organism>
<proteinExistence type="inferred from homology"/>
<dbReference type="Pfam" id="PF05217">
    <property type="entry name" value="SAXO1-2"/>
    <property type="match status" value="1"/>
</dbReference>
<dbReference type="Proteomes" id="UP001249851">
    <property type="component" value="Unassembled WGS sequence"/>
</dbReference>
<evidence type="ECO:0000313" key="3">
    <source>
        <dbReference type="EMBL" id="KAK2559098.1"/>
    </source>
</evidence>
<dbReference type="GO" id="GO:0008017">
    <property type="term" value="F:microtubule binding"/>
    <property type="evidence" value="ECO:0007669"/>
    <property type="project" value="InterPro"/>
</dbReference>
<comment type="caution">
    <text evidence="3">The sequence shown here is derived from an EMBL/GenBank/DDBJ whole genome shotgun (WGS) entry which is preliminary data.</text>
</comment>
<dbReference type="PANTHER" id="PTHR31516:SF17">
    <property type="entry name" value="STABILIZER OF AXONEMAL MICROTUBULES 2"/>
    <property type="match status" value="1"/>
</dbReference>
<accession>A0AAD9V2R4</accession>
<dbReference type="EMBL" id="JARQWQ010000041">
    <property type="protein sequence ID" value="KAK2559098.1"/>
    <property type="molecule type" value="Genomic_DNA"/>
</dbReference>
<evidence type="ECO:0000256" key="2">
    <source>
        <dbReference type="SAM" id="MobiDB-lite"/>
    </source>
</evidence>
<evidence type="ECO:0000313" key="4">
    <source>
        <dbReference type="Proteomes" id="UP001249851"/>
    </source>
</evidence>
<dbReference type="InterPro" id="IPR033336">
    <property type="entry name" value="SAXO1/2"/>
</dbReference>
<keyword evidence="4" id="KW-1185">Reference proteome</keyword>
<evidence type="ECO:0000256" key="1">
    <source>
        <dbReference type="ARBA" id="ARBA00008738"/>
    </source>
</evidence>
<sequence>MASKARNEPEYLAMKKKCICQICTCGRHRCPHEGASPNRVINKSSQHRCNVNSEYKTNFLSTQRTRGPFLRPTDKIYSEGEVVADTTHKLDFVGFPVSPPKQKEPLIYVPNPNPFETVSEHRDHFRGTRTIPAKIPPYLRGETMRAPSAKVSYRSTTIDDYKGWTPQTQRLVRTAGKNTYAPPVEPFRETSIHRQDYLRFNQPPRPTARQPDKIKYDGPIADSTNYRTDFSSKEIPPRYQRKQEERVPPEEPFHANSVFKEDFTDLRGAPKAAIYNPQSDLFKTNEPMQQETTKKDDYKTWEITPRKQTEPARYKAPDGTMDCQTTHMDYAHFGKKAVPAKNARPRTKLRFGRENALDDTTNYGLSFKWSYEPVVHSKGPKIKNEIFPPVQEGSPGMSEFLDKYKRFNVVPARMFRDRSTLFKTADGLAKDTVYDGDFTWPNVNCPSEALLKGQGTLAFDHETESGHKIFSISEHGTDIAVS</sequence>
<reference evidence="3" key="2">
    <citation type="journal article" date="2023" name="Science">
        <title>Genomic signatures of disease resistance in endangered staghorn corals.</title>
        <authorList>
            <person name="Vollmer S.V."/>
            <person name="Selwyn J.D."/>
            <person name="Despard B.A."/>
            <person name="Roesel C.L."/>
        </authorList>
    </citation>
    <scope>NUCLEOTIDE SEQUENCE</scope>
    <source>
        <strain evidence="3">K2</strain>
    </source>
</reference>
<reference evidence="3" key="1">
    <citation type="journal article" date="2023" name="G3 (Bethesda)">
        <title>Whole genome assembly and annotation of the endangered Caribbean coral Acropora cervicornis.</title>
        <authorList>
            <person name="Selwyn J.D."/>
            <person name="Vollmer S.V."/>
        </authorList>
    </citation>
    <scope>NUCLEOTIDE SEQUENCE</scope>
    <source>
        <strain evidence="3">K2</strain>
    </source>
</reference>
<comment type="similarity">
    <text evidence="1">Belongs to the FAM154 family.</text>
</comment>
<feature type="region of interest" description="Disordered" evidence="2">
    <location>
        <begin position="200"/>
        <end position="249"/>
    </location>
</feature>
<feature type="compositionally biased region" description="Basic and acidic residues" evidence="2">
    <location>
        <begin position="230"/>
        <end position="249"/>
    </location>
</feature>
<gene>
    <name evidence="3" type="ORF">P5673_018215</name>
</gene>
<dbReference type="PANTHER" id="PTHR31516">
    <property type="entry name" value="STABILIZER OF AXONEMAL MICROTUBULES 2"/>
    <property type="match status" value="1"/>
</dbReference>
<dbReference type="GO" id="GO:0005856">
    <property type="term" value="C:cytoskeleton"/>
    <property type="evidence" value="ECO:0007669"/>
    <property type="project" value="TreeGrafter"/>
</dbReference>
<protein>
    <submittedName>
        <fullName evidence="3">Stabilizer of axonemal microtubules 1</fullName>
    </submittedName>
</protein>